<dbReference type="PANTHER" id="PTHR15599:SF1">
    <property type="entry name" value="RADIAL SPOKE HEAD 14 HOMOLOG"/>
    <property type="match status" value="1"/>
</dbReference>
<dbReference type="Pfam" id="PF13646">
    <property type="entry name" value="HEAT_2"/>
    <property type="match status" value="1"/>
</dbReference>
<dbReference type="OMA" id="VWQHDVI"/>
<proteinExistence type="predicted"/>
<dbReference type="InterPro" id="IPR042856">
    <property type="entry name" value="RSP14"/>
</dbReference>
<dbReference type="SUPFAM" id="SSF48371">
    <property type="entry name" value="ARM repeat"/>
    <property type="match status" value="1"/>
</dbReference>
<dbReference type="OrthoDB" id="409644at2759"/>
<dbReference type="KEGG" id="obi:106873051"/>
<dbReference type="EMBL" id="KQ419392">
    <property type="protein sequence ID" value="KOF83737.1"/>
    <property type="molecule type" value="Genomic_DNA"/>
</dbReference>
<sequence>MGSTTISCNPPPLIDPTRATIAFGDRALPRLNRELNSDVLLTRQQALKALSSILHDPEYIAGSLKNGIVHSLKTLLVDEDVTVRQLSVECLFIIASYAIGRTALIELNMINSVAELFDDPDVGVRLKAHKTIEMVAESPFGAQAVLDDKLVKILVEKLAQEETEIVLYILDTLHFCMMVDTVDALSAGAMLTFRNLLNHPNVSICAKAAICVLDLSVPLAGKEKAVEDDVVEPLTKLLLHESDKVRAKAAGALTMIAITTPGKFKALHALDILVNLTKDKSSEVRTNALKALTCLSEAPSGRKILLKHVEEIQAITSDPIPAVAKAASIALGVICWKP</sequence>
<dbReference type="PROSITE" id="PS50077">
    <property type="entry name" value="HEAT_REPEAT"/>
    <property type="match status" value="1"/>
</dbReference>
<evidence type="ECO:0000313" key="2">
    <source>
        <dbReference type="EMBL" id="KOF83737.1"/>
    </source>
</evidence>
<evidence type="ECO:0008006" key="3">
    <source>
        <dbReference type="Google" id="ProtNLM"/>
    </source>
</evidence>
<gene>
    <name evidence="2" type="ORF">OCBIM_22023284mg</name>
</gene>
<dbReference type="AlphaFoldDB" id="A0A0L8H3F9"/>
<dbReference type="InterPro" id="IPR016024">
    <property type="entry name" value="ARM-type_fold"/>
</dbReference>
<dbReference type="PANTHER" id="PTHR15599">
    <property type="entry name" value="RTDR1"/>
    <property type="match status" value="1"/>
</dbReference>
<accession>A0A0L8H3F9</accession>
<organism evidence="2">
    <name type="scientific">Octopus bimaculoides</name>
    <name type="common">California two-spotted octopus</name>
    <dbReference type="NCBI Taxonomy" id="37653"/>
    <lineage>
        <taxon>Eukaryota</taxon>
        <taxon>Metazoa</taxon>
        <taxon>Spiralia</taxon>
        <taxon>Lophotrochozoa</taxon>
        <taxon>Mollusca</taxon>
        <taxon>Cephalopoda</taxon>
        <taxon>Coleoidea</taxon>
        <taxon>Octopodiformes</taxon>
        <taxon>Octopoda</taxon>
        <taxon>Incirrata</taxon>
        <taxon>Octopodidae</taxon>
        <taxon>Octopus</taxon>
    </lineage>
</organism>
<name>A0A0L8H3F9_OCTBM</name>
<evidence type="ECO:0000256" key="1">
    <source>
        <dbReference type="PROSITE-ProRule" id="PRU00103"/>
    </source>
</evidence>
<protein>
    <recommendedName>
        <fullName evidence="3">Condensin complex subunit 1 C-terminal domain-containing protein</fullName>
    </recommendedName>
</protein>
<reference evidence="2" key="1">
    <citation type="submission" date="2015-07" db="EMBL/GenBank/DDBJ databases">
        <title>MeaNS - Measles Nucleotide Surveillance Program.</title>
        <authorList>
            <person name="Tran T."/>
            <person name="Druce J."/>
        </authorList>
    </citation>
    <scope>NUCLEOTIDE SEQUENCE</scope>
    <source>
        <strain evidence="2">UCB-OBI-ISO-001</strain>
        <tissue evidence="2">Gonad</tissue>
    </source>
</reference>
<dbReference type="InterPro" id="IPR021133">
    <property type="entry name" value="HEAT_type_2"/>
</dbReference>
<dbReference type="InterPro" id="IPR011989">
    <property type="entry name" value="ARM-like"/>
</dbReference>
<dbReference type="STRING" id="37653.A0A0L8H3F9"/>
<dbReference type="Gene3D" id="1.25.10.10">
    <property type="entry name" value="Leucine-rich Repeat Variant"/>
    <property type="match status" value="1"/>
</dbReference>
<feature type="repeat" description="HEAT" evidence="1">
    <location>
        <begin position="269"/>
        <end position="304"/>
    </location>
</feature>